<feature type="transmembrane region" description="Helical" evidence="2">
    <location>
        <begin position="82"/>
        <end position="100"/>
    </location>
</feature>
<dbReference type="EMBL" id="WTPX01000136">
    <property type="protein sequence ID" value="NNJ27285.1"/>
    <property type="molecule type" value="Genomic_DNA"/>
</dbReference>
<feature type="transmembrane region" description="Helical" evidence="2">
    <location>
        <begin position="9"/>
        <end position="29"/>
    </location>
</feature>
<keyword evidence="2" id="KW-1133">Transmembrane helix</keyword>
<feature type="region of interest" description="Disordered" evidence="1">
    <location>
        <begin position="185"/>
        <end position="212"/>
    </location>
</feature>
<feature type="compositionally biased region" description="Polar residues" evidence="1">
    <location>
        <begin position="197"/>
        <end position="206"/>
    </location>
</feature>
<protein>
    <submittedName>
        <fullName evidence="3">Uncharacterized protein</fullName>
    </submittedName>
</protein>
<accession>A0ABX1VHC9</accession>
<proteinExistence type="predicted"/>
<comment type="caution">
    <text evidence="3">The sequence shown here is derived from an EMBL/GenBank/DDBJ whole genome shotgun (WGS) entry which is preliminary data.</text>
</comment>
<evidence type="ECO:0000313" key="3">
    <source>
        <dbReference type="EMBL" id="NNJ27285.1"/>
    </source>
</evidence>
<reference evidence="3 4" key="1">
    <citation type="journal article" date="2020" name="Syst. Appl. Microbiol.">
        <title>Alienimonas chondri sp. nov., a novel planctomycete isolated from the biofilm of the red alga Chondrus crispus.</title>
        <authorList>
            <person name="Vitorino I."/>
            <person name="Albuquerque L."/>
            <person name="Wiegand S."/>
            <person name="Kallscheuer N."/>
            <person name="da Costa M.S."/>
            <person name="Lobo-da-Cunha A."/>
            <person name="Jogler C."/>
            <person name="Lage O.M."/>
        </authorList>
    </citation>
    <scope>NUCLEOTIDE SEQUENCE [LARGE SCALE GENOMIC DNA]</scope>
    <source>
        <strain evidence="3 4">LzC2</strain>
    </source>
</reference>
<sequence length="212" mass="23109">MPHCLARMLVAGTFSARSAIRVLAVYWFLGRGSLPDVPAAWWFALAGVWGTVNLANAYTTFQGSFGLFGQTETEPSGRRLRLAEAAYALMTAGVLCILLVTSSTQESPAEIAALTPLILPEIMLLGRAGSGRAVHLPFLPLLRVAAAEGTRVEVDEAPGNGWTCVSKFFARRRLPIYLMGAGESFPRPPKRNRSQRLPRTEGTTNRPRIERV</sequence>
<evidence type="ECO:0000256" key="1">
    <source>
        <dbReference type="SAM" id="MobiDB-lite"/>
    </source>
</evidence>
<evidence type="ECO:0000313" key="4">
    <source>
        <dbReference type="Proteomes" id="UP000609651"/>
    </source>
</evidence>
<name>A0ABX1VHC9_9PLAN</name>
<evidence type="ECO:0000256" key="2">
    <source>
        <dbReference type="SAM" id="Phobius"/>
    </source>
</evidence>
<feature type="transmembrane region" description="Helical" evidence="2">
    <location>
        <begin position="41"/>
        <end position="61"/>
    </location>
</feature>
<keyword evidence="2" id="KW-0812">Transmembrane</keyword>
<dbReference type="RefSeq" id="WP_171189172.1">
    <property type="nucleotide sequence ID" value="NZ_WTPX01000136.1"/>
</dbReference>
<keyword evidence="4" id="KW-1185">Reference proteome</keyword>
<gene>
    <name evidence="3" type="ORF">LzC2_33870</name>
</gene>
<organism evidence="3 4">
    <name type="scientific">Alienimonas chondri</name>
    <dbReference type="NCBI Taxonomy" id="2681879"/>
    <lineage>
        <taxon>Bacteria</taxon>
        <taxon>Pseudomonadati</taxon>
        <taxon>Planctomycetota</taxon>
        <taxon>Planctomycetia</taxon>
        <taxon>Planctomycetales</taxon>
        <taxon>Planctomycetaceae</taxon>
        <taxon>Alienimonas</taxon>
    </lineage>
</organism>
<keyword evidence="2" id="KW-0472">Membrane</keyword>
<dbReference type="Proteomes" id="UP000609651">
    <property type="component" value="Unassembled WGS sequence"/>
</dbReference>